<feature type="compositionally biased region" description="Basic and acidic residues" evidence="1">
    <location>
        <begin position="105"/>
        <end position="127"/>
    </location>
</feature>
<dbReference type="AlphaFoldDB" id="A0A7U0N709"/>
<evidence type="ECO:0000313" key="2">
    <source>
        <dbReference type="EMBL" id="QQX53700.1"/>
    </source>
</evidence>
<accession>A0A7U0N709</accession>
<reference evidence="2 3" key="1">
    <citation type="submission" date="2021-01" db="EMBL/GenBank/DDBJ databases">
        <title>Chromosome sequence of Serratia proteamaculans strain 94 rif-r, isolated from spoiled beef.</title>
        <authorList>
            <person name="Zaytseva Y.V."/>
            <person name="Iablokov S.N."/>
            <person name="Klyukina A."/>
        </authorList>
    </citation>
    <scope>NUCLEOTIDE SEQUENCE [LARGE SCALE GENOMIC DNA]</scope>
    <source>
        <strain evidence="2 3">94 rif-r</strain>
    </source>
</reference>
<dbReference type="RefSeq" id="WP_207977625.1">
    <property type="nucleotide sequence ID" value="NZ_CP068391.1"/>
</dbReference>
<name>A0A7U0N709_SERPR</name>
<dbReference type="Proteomes" id="UP000596176">
    <property type="component" value="Chromosome"/>
</dbReference>
<protein>
    <submittedName>
        <fullName evidence="2">Uncharacterized protein</fullName>
    </submittedName>
</protein>
<feature type="region of interest" description="Disordered" evidence="1">
    <location>
        <begin position="98"/>
        <end position="155"/>
    </location>
</feature>
<dbReference type="EMBL" id="CP068391">
    <property type="protein sequence ID" value="QQX53700.1"/>
    <property type="molecule type" value="Genomic_DNA"/>
</dbReference>
<evidence type="ECO:0000313" key="3">
    <source>
        <dbReference type="Proteomes" id="UP000596176"/>
    </source>
</evidence>
<organism evidence="2 3">
    <name type="scientific">Serratia proteamaculans</name>
    <dbReference type="NCBI Taxonomy" id="28151"/>
    <lineage>
        <taxon>Bacteria</taxon>
        <taxon>Pseudomonadati</taxon>
        <taxon>Pseudomonadota</taxon>
        <taxon>Gammaproteobacteria</taxon>
        <taxon>Enterobacterales</taxon>
        <taxon>Yersiniaceae</taxon>
        <taxon>Serratia</taxon>
    </lineage>
</organism>
<feature type="compositionally biased region" description="Polar residues" evidence="1">
    <location>
        <begin position="129"/>
        <end position="155"/>
    </location>
</feature>
<sequence>MKLNIIHIDLKKNEANVSGQPVTVEYLQDVLIPMALAPYQSRPKYGAIKVLLPLLEQHPDLDLLRYGHFTTGLREYLAEQKAEKDMRQHDANMHAARFASYQKPTSKDFEKRAEREAQQARTREHFSNLRAQARSNRAQFTSPDGSNYSMLNEKF</sequence>
<evidence type="ECO:0000256" key="1">
    <source>
        <dbReference type="SAM" id="MobiDB-lite"/>
    </source>
</evidence>
<gene>
    <name evidence="2" type="ORF">JKX24_01315</name>
</gene>
<proteinExistence type="predicted"/>